<name>A0A061SKR8_9CHLO</name>
<reference evidence="1" key="1">
    <citation type="submission" date="2014-05" db="EMBL/GenBank/DDBJ databases">
        <title>The transcriptome of the halophilic microalga Tetraselmis sp. GSL018 isolated from the Great Salt Lake, Utah.</title>
        <authorList>
            <person name="Jinkerson R.E."/>
            <person name="D'Adamo S."/>
            <person name="Posewitz M.C."/>
        </authorList>
    </citation>
    <scope>NUCLEOTIDE SEQUENCE</scope>
    <source>
        <strain evidence="1">GSL018</strain>
    </source>
</reference>
<protein>
    <submittedName>
        <fullName evidence="1">Uncharacterized protein</fullName>
    </submittedName>
</protein>
<dbReference type="EMBL" id="GBEZ01001361">
    <property type="protein sequence ID" value="JAC83604.1"/>
    <property type="molecule type" value="Transcribed_RNA"/>
</dbReference>
<sequence length="181" mass="20200">MIVGVIQSPKCIQQPETRLPTHIRLVSPSRRLIHAKHNVVFVDLLTRIPESVPDSLETQRRVCQSLVHSCQGEGCHCFPRQRMFFHPTFSLSTEGSRAKAALQCSQTVLAGSLDQAQGSILWHRTTEFAEKILSRITARLLESASRLFLYPGSGGTARQSLRASCKLTCLTSMEPPHIIRI</sequence>
<proteinExistence type="predicted"/>
<evidence type="ECO:0000313" key="1">
    <source>
        <dbReference type="EMBL" id="JAC83604.1"/>
    </source>
</evidence>
<dbReference type="AlphaFoldDB" id="A0A061SKR8"/>
<organism evidence="1">
    <name type="scientific">Tetraselmis sp. GSL018</name>
    <dbReference type="NCBI Taxonomy" id="582737"/>
    <lineage>
        <taxon>Eukaryota</taxon>
        <taxon>Viridiplantae</taxon>
        <taxon>Chlorophyta</taxon>
        <taxon>core chlorophytes</taxon>
        <taxon>Chlorodendrophyceae</taxon>
        <taxon>Chlorodendrales</taxon>
        <taxon>Chlorodendraceae</taxon>
        <taxon>Tetraselmis</taxon>
    </lineage>
</organism>
<gene>
    <name evidence="1" type="ORF">TSPGSL018_2935</name>
</gene>
<accession>A0A061SKR8</accession>